<organism evidence="4 5">
    <name type="scientific">Mytilus coruscus</name>
    <name type="common">Sea mussel</name>
    <dbReference type="NCBI Taxonomy" id="42192"/>
    <lineage>
        <taxon>Eukaryota</taxon>
        <taxon>Metazoa</taxon>
        <taxon>Spiralia</taxon>
        <taxon>Lophotrochozoa</taxon>
        <taxon>Mollusca</taxon>
        <taxon>Bivalvia</taxon>
        <taxon>Autobranchia</taxon>
        <taxon>Pteriomorphia</taxon>
        <taxon>Mytilida</taxon>
        <taxon>Mytiloidea</taxon>
        <taxon>Mytilidae</taxon>
        <taxon>Mytilinae</taxon>
        <taxon>Mytilus</taxon>
    </lineage>
</organism>
<dbReference type="EMBL" id="CACVKT020009173">
    <property type="protein sequence ID" value="CAC5420816.1"/>
    <property type="molecule type" value="Genomic_DNA"/>
</dbReference>
<keyword evidence="1" id="KW-0479">Metal-binding</keyword>
<keyword evidence="1" id="KW-0862">Zinc</keyword>
<evidence type="ECO:0000256" key="2">
    <source>
        <dbReference type="SAM" id="Coils"/>
    </source>
</evidence>
<name>A0A6J8ELQ6_MYTCO</name>
<keyword evidence="1" id="KW-0863">Zinc-finger</keyword>
<reference evidence="4 5" key="1">
    <citation type="submission" date="2020-06" db="EMBL/GenBank/DDBJ databases">
        <authorList>
            <person name="Li R."/>
            <person name="Bekaert M."/>
        </authorList>
    </citation>
    <scope>NUCLEOTIDE SEQUENCE [LARGE SCALE GENOMIC DNA]</scope>
    <source>
        <strain evidence="5">wild</strain>
    </source>
</reference>
<sequence>MSGFVACDEHPDKTIETYCKDHSKPCCTVCATVHHRKCEHVVTIEKAVSGVHKSIKAQELMMELKETSNKLEVIIDNRKQSTTNFEKGIDVVLTEIGNMRQTMNDRLDELELKIKEEVKSVRKTYILRLNEEINELVALKSSFDYWKYIFRACLSQGSEIHCLVKMEDISSKMPHFKNDLSTVLQGIRDISIKFETMNIISDTMCFGRLHLKEQKPSLLGKIHVIFTIDVRGAYTSGIFLKDDIIITEYNENRIAYHDNTGKQIDTLEFQINERPTDIIKVNDHTVAASIYQYRSYGKIFIINVKPLTLFKTVNINVGMFGMCMFIHEEIIVNSSIISLSNIEHGAKLEEYHATFVGSQREKKNIFRNTNSIRFESFVGKDFDCRSNLSSPFHQNIDRDGNIYIVEHYAKSILQVTPDGQLARTIALSNIDKDMTERPWVMRFKQNTDKFLVTFHGTRSEVYICEIN</sequence>
<dbReference type="InterPro" id="IPR000315">
    <property type="entry name" value="Znf_B-box"/>
</dbReference>
<keyword evidence="5" id="KW-1185">Reference proteome</keyword>
<evidence type="ECO:0000313" key="5">
    <source>
        <dbReference type="Proteomes" id="UP000507470"/>
    </source>
</evidence>
<feature type="domain" description="B box-type" evidence="3">
    <location>
        <begin position="2"/>
        <end position="45"/>
    </location>
</feature>
<dbReference type="Gene3D" id="3.30.160.60">
    <property type="entry name" value="Classic Zinc Finger"/>
    <property type="match status" value="1"/>
</dbReference>
<evidence type="ECO:0000259" key="3">
    <source>
        <dbReference type="PROSITE" id="PS50119"/>
    </source>
</evidence>
<keyword evidence="2" id="KW-0175">Coiled coil</keyword>
<dbReference type="CDD" id="cd19776">
    <property type="entry name" value="Bbox2_TRIM25_C-IV"/>
    <property type="match status" value="1"/>
</dbReference>
<dbReference type="AlphaFoldDB" id="A0A6J8ELQ6"/>
<evidence type="ECO:0000256" key="1">
    <source>
        <dbReference type="PROSITE-ProRule" id="PRU00024"/>
    </source>
</evidence>
<dbReference type="OrthoDB" id="6082856at2759"/>
<evidence type="ECO:0000313" key="4">
    <source>
        <dbReference type="EMBL" id="CAC5420816.1"/>
    </source>
</evidence>
<dbReference type="PROSITE" id="PS50119">
    <property type="entry name" value="ZF_BBOX"/>
    <property type="match status" value="1"/>
</dbReference>
<protein>
    <recommendedName>
        <fullName evidence="3">B box-type domain-containing protein</fullName>
    </recommendedName>
</protein>
<feature type="coiled-coil region" evidence="2">
    <location>
        <begin position="57"/>
        <end position="120"/>
    </location>
</feature>
<dbReference type="SUPFAM" id="SSF57845">
    <property type="entry name" value="B-box zinc-binding domain"/>
    <property type="match status" value="1"/>
</dbReference>
<proteinExistence type="predicted"/>
<gene>
    <name evidence="4" type="ORF">MCOR_53004</name>
</gene>
<dbReference type="SUPFAM" id="SSF63829">
    <property type="entry name" value="Calcium-dependent phosphotriesterase"/>
    <property type="match status" value="1"/>
</dbReference>
<dbReference type="Proteomes" id="UP000507470">
    <property type="component" value="Unassembled WGS sequence"/>
</dbReference>
<accession>A0A6J8ELQ6</accession>
<dbReference type="GO" id="GO:0008270">
    <property type="term" value="F:zinc ion binding"/>
    <property type="evidence" value="ECO:0007669"/>
    <property type="project" value="UniProtKB-KW"/>
</dbReference>